<keyword evidence="5" id="KW-1185">Reference proteome</keyword>
<dbReference type="PANTHER" id="PTHR40066">
    <property type="entry name" value="UPF0473 PROTEIN CBO2561/CLC_2432"/>
    <property type="match status" value="1"/>
</dbReference>
<feature type="region of interest" description="Disordered" evidence="3">
    <location>
        <begin position="1"/>
        <end position="20"/>
    </location>
</feature>
<comment type="similarity">
    <text evidence="1 2">Belongs to the UPF0473 family.</text>
</comment>
<dbReference type="AlphaFoldDB" id="A0A1L8RFB1"/>
<dbReference type="InterPro" id="IPR009711">
    <property type="entry name" value="UPF0473"/>
</dbReference>
<dbReference type="RefSeq" id="WP_067394924.1">
    <property type="nucleotide sequence ID" value="NZ_JXKH01000004.1"/>
</dbReference>
<dbReference type="HAMAP" id="MF_01448">
    <property type="entry name" value="UPF0473"/>
    <property type="match status" value="1"/>
</dbReference>
<gene>
    <name evidence="4" type="ORF">RU97_GL001779</name>
</gene>
<sequence length="108" mass="12720">MTEHHHDHDHDHHHDHEHEPEYITLVDDEGAESLYEVLLTIDGQEEYGKNYVLLYPAGIDDEEDVELQAYAYIENEDGTEGELQQIETDAEWDMIEEVFNTFMAEEEE</sequence>
<dbReference type="NCBIfam" id="NF010217">
    <property type="entry name" value="PRK13678.1-4"/>
    <property type="match status" value="1"/>
</dbReference>
<proteinExistence type="inferred from homology"/>
<evidence type="ECO:0000256" key="2">
    <source>
        <dbReference type="HAMAP-Rule" id="MF_01448"/>
    </source>
</evidence>
<name>A0A1L8RFB1_9ENTE</name>
<dbReference type="Pfam" id="PF06949">
    <property type="entry name" value="DUF1292"/>
    <property type="match status" value="1"/>
</dbReference>
<dbReference type="Proteomes" id="UP000181884">
    <property type="component" value="Unassembled WGS sequence"/>
</dbReference>
<accession>A0A1L8RFB1</accession>
<organism evidence="4 5">
    <name type="scientific">Enterococcus canis</name>
    <dbReference type="NCBI Taxonomy" id="214095"/>
    <lineage>
        <taxon>Bacteria</taxon>
        <taxon>Bacillati</taxon>
        <taxon>Bacillota</taxon>
        <taxon>Bacilli</taxon>
        <taxon>Lactobacillales</taxon>
        <taxon>Enterococcaceae</taxon>
        <taxon>Enterococcus</taxon>
    </lineage>
</organism>
<evidence type="ECO:0000313" key="5">
    <source>
        <dbReference type="Proteomes" id="UP000181884"/>
    </source>
</evidence>
<reference evidence="4 5" key="1">
    <citation type="submission" date="2014-12" db="EMBL/GenBank/DDBJ databases">
        <title>Draft genome sequences of 29 type strains of Enterococci.</title>
        <authorList>
            <person name="Zhong Z."/>
            <person name="Sun Z."/>
            <person name="Liu W."/>
            <person name="Zhang W."/>
            <person name="Zhang H."/>
        </authorList>
    </citation>
    <scope>NUCLEOTIDE SEQUENCE [LARGE SCALE GENOMIC DNA]</scope>
    <source>
        <strain evidence="4 5">DSM 17029</strain>
    </source>
</reference>
<dbReference type="EMBL" id="JXKH01000004">
    <property type="protein sequence ID" value="OJG18382.1"/>
    <property type="molecule type" value="Genomic_DNA"/>
</dbReference>
<dbReference type="NCBIfam" id="NF010215">
    <property type="entry name" value="PRK13678.1-2"/>
    <property type="match status" value="1"/>
</dbReference>
<evidence type="ECO:0000256" key="3">
    <source>
        <dbReference type="SAM" id="MobiDB-lite"/>
    </source>
</evidence>
<dbReference type="PANTHER" id="PTHR40066:SF1">
    <property type="entry name" value="UPF0473 PROTEIN CBO2561_CLC_2432"/>
    <property type="match status" value="1"/>
</dbReference>
<dbReference type="STRING" id="214095.RU97_GL001779"/>
<protein>
    <recommendedName>
        <fullName evidence="2">UPF0473 protein RU97_GL001779</fullName>
    </recommendedName>
</protein>
<comment type="caution">
    <text evidence="4">The sequence shown here is derived from an EMBL/GenBank/DDBJ whole genome shotgun (WGS) entry which is preliminary data.</text>
</comment>
<evidence type="ECO:0000313" key="4">
    <source>
        <dbReference type="EMBL" id="OJG18382.1"/>
    </source>
</evidence>
<evidence type="ECO:0000256" key="1">
    <source>
        <dbReference type="ARBA" id="ARBA00008439"/>
    </source>
</evidence>